<protein>
    <submittedName>
        <fullName evidence="2">Uncharacterized protein</fullName>
    </submittedName>
</protein>
<gene>
    <name evidence="2" type="ORF">CEXT_644061</name>
</gene>
<organism evidence="2 3">
    <name type="scientific">Caerostris extrusa</name>
    <name type="common">Bark spider</name>
    <name type="synonym">Caerostris bankana</name>
    <dbReference type="NCBI Taxonomy" id="172846"/>
    <lineage>
        <taxon>Eukaryota</taxon>
        <taxon>Metazoa</taxon>
        <taxon>Ecdysozoa</taxon>
        <taxon>Arthropoda</taxon>
        <taxon>Chelicerata</taxon>
        <taxon>Arachnida</taxon>
        <taxon>Araneae</taxon>
        <taxon>Araneomorphae</taxon>
        <taxon>Entelegynae</taxon>
        <taxon>Araneoidea</taxon>
        <taxon>Araneidae</taxon>
        <taxon>Caerostris</taxon>
    </lineage>
</organism>
<evidence type="ECO:0000256" key="1">
    <source>
        <dbReference type="SAM" id="MobiDB-lite"/>
    </source>
</evidence>
<keyword evidence="3" id="KW-1185">Reference proteome</keyword>
<sequence>MACFSEILLSDPEPMEWEDVQVEEPMDWLQAEEPMEWEDTPLEVSQPSPTEVSPSVTKSEQPKVPVEGTVVSSKVRPVLSARVPVPQKVSLPTCLKVDPQDCRRTR</sequence>
<dbReference type="AlphaFoldDB" id="A0AAV4TXP5"/>
<feature type="compositionally biased region" description="Polar residues" evidence="1">
    <location>
        <begin position="43"/>
        <end position="59"/>
    </location>
</feature>
<dbReference type="EMBL" id="BPLR01012013">
    <property type="protein sequence ID" value="GIY50714.1"/>
    <property type="molecule type" value="Genomic_DNA"/>
</dbReference>
<feature type="region of interest" description="Disordered" evidence="1">
    <location>
        <begin position="33"/>
        <end position="68"/>
    </location>
</feature>
<comment type="caution">
    <text evidence="2">The sequence shown here is derived from an EMBL/GenBank/DDBJ whole genome shotgun (WGS) entry which is preliminary data.</text>
</comment>
<name>A0AAV4TXP5_CAEEX</name>
<evidence type="ECO:0000313" key="3">
    <source>
        <dbReference type="Proteomes" id="UP001054945"/>
    </source>
</evidence>
<dbReference type="Proteomes" id="UP001054945">
    <property type="component" value="Unassembled WGS sequence"/>
</dbReference>
<reference evidence="2 3" key="1">
    <citation type="submission" date="2021-06" db="EMBL/GenBank/DDBJ databases">
        <title>Caerostris extrusa draft genome.</title>
        <authorList>
            <person name="Kono N."/>
            <person name="Arakawa K."/>
        </authorList>
    </citation>
    <scope>NUCLEOTIDE SEQUENCE [LARGE SCALE GENOMIC DNA]</scope>
</reference>
<accession>A0AAV4TXP5</accession>
<proteinExistence type="predicted"/>
<evidence type="ECO:0000313" key="2">
    <source>
        <dbReference type="EMBL" id="GIY50714.1"/>
    </source>
</evidence>